<gene>
    <name evidence="2" type="ORF">RZ517_09000</name>
</gene>
<organism evidence="2 3">
    <name type="scientific">Roseovarius phycicola</name>
    <dbReference type="NCBI Taxonomy" id="3080976"/>
    <lineage>
        <taxon>Bacteria</taxon>
        <taxon>Pseudomonadati</taxon>
        <taxon>Pseudomonadota</taxon>
        <taxon>Alphaproteobacteria</taxon>
        <taxon>Rhodobacterales</taxon>
        <taxon>Roseobacteraceae</taxon>
        <taxon>Roseovarius</taxon>
    </lineage>
</organism>
<proteinExistence type="predicted"/>
<accession>A0ABZ2HQQ2</accession>
<reference evidence="2 3" key="1">
    <citation type="submission" date="2023-10" db="EMBL/GenBank/DDBJ databases">
        <title>Roseovarius strain S88 nov., isolated from a marine algae.</title>
        <authorList>
            <person name="Lee M.W."/>
            <person name="Lee J.K."/>
            <person name="Kim J.M."/>
            <person name="Choi D.G."/>
            <person name="Baek J.H."/>
            <person name="Bayburt H."/>
            <person name="Jung J.J."/>
            <person name="Han D.M."/>
            <person name="Jeon C.O."/>
        </authorList>
    </citation>
    <scope>NUCLEOTIDE SEQUENCE [LARGE SCALE GENOMIC DNA]</scope>
    <source>
        <strain evidence="2 3">S88</strain>
    </source>
</reference>
<protein>
    <submittedName>
        <fullName evidence="2">MAC/perforin domain-containing protein</fullName>
    </submittedName>
</protein>
<sequence>MEAISDYGILGYGIDILNNQPLKRIINYTYNERNTFEFQKKILIPDQYSYDPTPVHQLTELRSSGVMQTSREFQISLGRELGLGGVVDGVEFSGQASSVNSLFEQETTTTARYYIETAADYVILTLNGGSLKGAANKDVTQAAKDALDGSKPFEDFFKEWGTHIVQSASVGGEMRVKTSVSLNVSSSKKISQNKINLEASAKSEAGGYANGKFDFDQRSTTEDKVFRENTSVSVLLKGGMIASKGFTEWRDSLNASEIFSQPVDQEDMRPHDEPMLGAQQGKLYLGLGHLKYVPLHSVLDLSTDETTRFDAALKTYLGGKNPFATKVQTLTASLAESKEIKLGNKARFTMRGWMATYETYACLTAKPGAYATIACKSDAEPGGWTEKTVYAGETVKLRGKTPYMSKYMDVKFLSIHGDDPKASYLKAHARNKLVSW</sequence>
<dbReference type="EMBL" id="CP146069">
    <property type="protein sequence ID" value="WWR48286.1"/>
    <property type="molecule type" value="Genomic_DNA"/>
</dbReference>
<name>A0ABZ2HQQ2_9RHOB</name>
<evidence type="ECO:0000259" key="1">
    <source>
        <dbReference type="PROSITE" id="PS51412"/>
    </source>
</evidence>
<dbReference type="Proteomes" id="UP001364156">
    <property type="component" value="Chromosome"/>
</dbReference>
<dbReference type="InterPro" id="IPR020864">
    <property type="entry name" value="MACPF"/>
</dbReference>
<evidence type="ECO:0000313" key="3">
    <source>
        <dbReference type="Proteomes" id="UP001364156"/>
    </source>
</evidence>
<evidence type="ECO:0000313" key="2">
    <source>
        <dbReference type="EMBL" id="WWR48286.1"/>
    </source>
</evidence>
<dbReference type="Pfam" id="PF01823">
    <property type="entry name" value="MACPF"/>
    <property type="match status" value="1"/>
</dbReference>
<feature type="domain" description="MACPF" evidence="1">
    <location>
        <begin position="1"/>
        <end position="305"/>
    </location>
</feature>
<dbReference type="RefSeq" id="WP_338551096.1">
    <property type="nucleotide sequence ID" value="NZ_CP146069.1"/>
</dbReference>
<keyword evidence="3" id="KW-1185">Reference proteome</keyword>
<dbReference type="PROSITE" id="PS51412">
    <property type="entry name" value="MACPF_2"/>
    <property type="match status" value="1"/>
</dbReference>